<reference evidence="1 2" key="1">
    <citation type="journal article" date="2019" name="Nat. Ecol. Evol.">
        <title>Megaphylogeny resolves global patterns of mushroom evolution.</title>
        <authorList>
            <person name="Varga T."/>
            <person name="Krizsan K."/>
            <person name="Foldi C."/>
            <person name="Dima B."/>
            <person name="Sanchez-Garcia M."/>
            <person name="Sanchez-Ramirez S."/>
            <person name="Szollosi G.J."/>
            <person name="Szarkandi J.G."/>
            <person name="Papp V."/>
            <person name="Albert L."/>
            <person name="Andreopoulos W."/>
            <person name="Angelini C."/>
            <person name="Antonin V."/>
            <person name="Barry K.W."/>
            <person name="Bougher N.L."/>
            <person name="Buchanan P."/>
            <person name="Buyck B."/>
            <person name="Bense V."/>
            <person name="Catcheside P."/>
            <person name="Chovatia M."/>
            <person name="Cooper J."/>
            <person name="Damon W."/>
            <person name="Desjardin D."/>
            <person name="Finy P."/>
            <person name="Geml J."/>
            <person name="Haridas S."/>
            <person name="Hughes K."/>
            <person name="Justo A."/>
            <person name="Karasinski D."/>
            <person name="Kautmanova I."/>
            <person name="Kiss B."/>
            <person name="Kocsube S."/>
            <person name="Kotiranta H."/>
            <person name="LaButti K.M."/>
            <person name="Lechner B.E."/>
            <person name="Liimatainen K."/>
            <person name="Lipzen A."/>
            <person name="Lukacs Z."/>
            <person name="Mihaltcheva S."/>
            <person name="Morgado L.N."/>
            <person name="Niskanen T."/>
            <person name="Noordeloos M.E."/>
            <person name="Ohm R.A."/>
            <person name="Ortiz-Santana B."/>
            <person name="Ovrebo C."/>
            <person name="Racz N."/>
            <person name="Riley R."/>
            <person name="Savchenko A."/>
            <person name="Shiryaev A."/>
            <person name="Soop K."/>
            <person name="Spirin V."/>
            <person name="Szebenyi C."/>
            <person name="Tomsovsky M."/>
            <person name="Tulloss R.E."/>
            <person name="Uehling J."/>
            <person name="Grigoriev I.V."/>
            <person name="Vagvolgyi C."/>
            <person name="Papp T."/>
            <person name="Martin F.M."/>
            <person name="Miettinen O."/>
            <person name="Hibbett D.S."/>
            <person name="Nagy L.G."/>
        </authorList>
    </citation>
    <scope>NUCLEOTIDE SEQUENCE [LARGE SCALE GENOMIC DNA]</scope>
    <source>
        <strain evidence="1 2">OMC1185</strain>
    </source>
</reference>
<sequence>LAGLSMWLVPTQEECHKLTRILHIRPSQAKSPSSYPPIDPHVTLAAFPSDTDLDRVRDSIPPDQPKIPVAFKSIDIGQVYFRSVYAACQPSAALLQLHKAVHERIKLEPKTPSYPHMSMYYIDDSEAEERTRIRDELVRQGKIRKVGEDSVGLDCGEGDFLTGFEGAEIWIVSCEGPVPEWRVLEKVPLV</sequence>
<dbReference type="AlphaFoldDB" id="A0A5C3NFA2"/>
<dbReference type="SUPFAM" id="SSF55144">
    <property type="entry name" value="LigT-like"/>
    <property type="match status" value="1"/>
</dbReference>
<proteinExistence type="predicted"/>
<dbReference type="Proteomes" id="UP000305948">
    <property type="component" value="Unassembled WGS sequence"/>
</dbReference>
<evidence type="ECO:0000313" key="2">
    <source>
        <dbReference type="Proteomes" id="UP000305948"/>
    </source>
</evidence>
<evidence type="ECO:0000313" key="1">
    <source>
        <dbReference type="EMBL" id="TFK54708.1"/>
    </source>
</evidence>
<dbReference type="InterPro" id="IPR009097">
    <property type="entry name" value="Cyclic_Pdiesterase"/>
</dbReference>
<feature type="non-terminal residue" evidence="1">
    <location>
        <position position="1"/>
    </location>
</feature>
<dbReference type="Gene3D" id="3.90.1140.10">
    <property type="entry name" value="Cyclic phosphodiesterase"/>
    <property type="match status" value="1"/>
</dbReference>
<organism evidence="1 2">
    <name type="scientific">Heliocybe sulcata</name>
    <dbReference type="NCBI Taxonomy" id="5364"/>
    <lineage>
        <taxon>Eukaryota</taxon>
        <taxon>Fungi</taxon>
        <taxon>Dikarya</taxon>
        <taxon>Basidiomycota</taxon>
        <taxon>Agaricomycotina</taxon>
        <taxon>Agaricomycetes</taxon>
        <taxon>Gloeophyllales</taxon>
        <taxon>Gloeophyllaceae</taxon>
        <taxon>Heliocybe</taxon>
    </lineage>
</organism>
<keyword evidence="2" id="KW-1185">Reference proteome</keyword>
<dbReference type="STRING" id="5364.A0A5C3NFA2"/>
<protein>
    <submittedName>
        <fullName evidence="1">LigT-like protein</fullName>
    </submittedName>
</protein>
<dbReference type="PANTHER" id="PTHR28141">
    <property type="entry name" value="2',3'-CYCLIC-NUCLEOTIDE 3'-PHOSPHODIESTERASE"/>
    <property type="match status" value="1"/>
</dbReference>
<dbReference type="PANTHER" id="PTHR28141:SF1">
    <property type="entry name" value="2',3'-CYCLIC-NUCLEOTIDE 3'-PHOSPHODIESTERASE"/>
    <property type="match status" value="1"/>
</dbReference>
<dbReference type="InterPro" id="IPR012386">
    <property type="entry name" value="Cyclic-nucl_3Pdiesterase"/>
</dbReference>
<accession>A0A5C3NFA2</accession>
<dbReference type="GO" id="GO:0009187">
    <property type="term" value="P:cyclic nucleotide metabolic process"/>
    <property type="evidence" value="ECO:0007669"/>
    <property type="project" value="TreeGrafter"/>
</dbReference>
<gene>
    <name evidence="1" type="ORF">OE88DRAFT_1623853</name>
</gene>
<dbReference type="GO" id="GO:0004113">
    <property type="term" value="F:2',3'-cyclic-nucleotide 3'-phosphodiesterase activity"/>
    <property type="evidence" value="ECO:0007669"/>
    <property type="project" value="TreeGrafter"/>
</dbReference>
<name>A0A5C3NFA2_9AGAM</name>
<dbReference type="Pfam" id="PF07823">
    <property type="entry name" value="CPDase"/>
    <property type="match status" value="1"/>
</dbReference>
<dbReference type="EMBL" id="ML213505">
    <property type="protein sequence ID" value="TFK54708.1"/>
    <property type="molecule type" value="Genomic_DNA"/>
</dbReference>
<dbReference type="OrthoDB" id="514292at2759"/>